<dbReference type="AlphaFoldDB" id="A0A1V3X6D4"/>
<organism evidence="2 3">
    <name type="scientific">Mycobacterium kansasii</name>
    <dbReference type="NCBI Taxonomy" id="1768"/>
    <lineage>
        <taxon>Bacteria</taxon>
        <taxon>Bacillati</taxon>
        <taxon>Actinomycetota</taxon>
        <taxon>Actinomycetes</taxon>
        <taxon>Mycobacteriales</taxon>
        <taxon>Mycobacteriaceae</taxon>
        <taxon>Mycobacterium</taxon>
    </lineage>
</organism>
<gene>
    <name evidence="2" type="ORF">BZL29_4652</name>
</gene>
<evidence type="ECO:0000313" key="3">
    <source>
        <dbReference type="Proteomes" id="UP000188532"/>
    </source>
</evidence>
<feature type="compositionally biased region" description="Pro residues" evidence="1">
    <location>
        <begin position="30"/>
        <end position="40"/>
    </location>
</feature>
<proteinExistence type="predicted"/>
<evidence type="ECO:0000256" key="1">
    <source>
        <dbReference type="SAM" id="MobiDB-lite"/>
    </source>
</evidence>
<accession>A0A1V3X6D4</accession>
<feature type="region of interest" description="Disordered" evidence="1">
    <location>
        <begin position="22"/>
        <end position="69"/>
    </location>
</feature>
<dbReference type="EMBL" id="MVBN01000004">
    <property type="protein sequence ID" value="OOK74814.1"/>
    <property type="molecule type" value="Genomic_DNA"/>
</dbReference>
<protein>
    <submittedName>
        <fullName evidence="2">Uncharacterized protein</fullName>
    </submittedName>
</protein>
<comment type="caution">
    <text evidence="2">The sequence shown here is derived from an EMBL/GenBank/DDBJ whole genome shotgun (WGS) entry which is preliminary data.</text>
</comment>
<dbReference type="Proteomes" id="UP000188532">
    <property type="component" value="Unassembled WGS sequence"/>
</dbReference>
<name>A0A1V3X6D4_MYCKA</name>
<sequence>MTAARPELVALRHGLCAIYVPNADLNSSRPPAPPGDPAPTPRGHRQAPRPGNDPMPVPAARQSREGSAA</sequence>
<reference evidence="2 3" key="1">
    <citation type="submission" date="2017-02" db="EMBL/GenBank/DDBJ databases">
        <title>Complete genome sequences of Mycobacterium kansasii strains isolated from rhesus macaques.</title>
        <authorList>
            <person name="Panda A."/>
            <person name="Nagaraj S."/>
            <person name="Zhao X."/>
            <person name="Tettelin H."/>
            <person name="Detolla L.J."/>
        </authorList>
    </citation>
    <scope>NUCLEOTIDE SEQUENCE [LARGE SCALE GENOMIC DNA]</scope>
    <source>
        <strain evidence="2 3">11-3469</strain>
    </source>
</reference>
<evidence type="ECO:0000313" key="2">
    <source>
        <dbReference type="EMBL" id="OOK74814.1"/>
    </source>
</evidence>